<dbReference type="PANTHER" id="PTHR30344:SF1">
    <property type="entry name" value="6-PHOSPHOGLUCONOLACTONASE"/>
    <property type="match status" value="1"/>
</dbReference>
<evidence type="ECO:0000256" key="2">
    <source>
        <dbReference type="ARBA" id="ARBA00022526"/>
    </source>
</evidence>
<keyword evidence="2" id="KW-0119">Carbohydrate metabolism</keyword>
<dbReference type="EMBL" id="FQWL01000003">
    <property type="protein sequence ID" value="SHG77702.1"/>
    <property type="molecule type" value="Genomic_DNA"/>
</dbReference>
<evidence type="ECO:0000256" key="1">
    <source>
        <dbReference type="ARBA" id="ARBA00005564"/>
    </source>
</evidence>
<reference evidence="4" key="1">
    <citation type="submission" date="2016-11" db="EMBL/GenBank/DDBJ databases">
        <authorList>
            <person name="Varghese N."/>
            <person name="Submissions S."/>
        </authorList>
    </citation>
    <scope>NUCLEOTIDE SEQUENCE [LARGE SCALE GENOMIC DNA]</scope>
    <source>
        <strain evidence="4">DSM 22638</strain>
    </source>
</reference>
<dbReference type="AlphaFoldDB" id="A0A1M5MKY5"/>
<dbReference type="STRING" id="570519.SAMN04488116_2494"/>
<dbReference type="SUPFAM" id="SSF51004">
    <property type="entry name" value="C-terminal (heme d1) domain of cytochrome cd1-nitrite reductase"/>
    <property type="match status" value="1"/>
</dbReference>
<comment type="similarity">
    <text evidence="1">Belongs to the cycloisomerase 2 family.</text>
</comment>
<dbReference type="RefSeq" id="WP_073179996.1">
    <property type="nucleotide sequence ID" value="NZ_FQWL01000003.1"/>
</dbReference>
<dbReference type="OrthoDB" id="9790815at2"/>
<proteinExistence type="inferred from homology"/>
<dbReference type="PROSITE" id="PS51257">
    <property type="entry name" value="PROKAR_LIPOPROTEIN"/>
    <property type="match status" value="1"/>
</dbReference>
<keyword evidence="2" id="KW-0313">Glucose metabolism</keyword>
<dbReference type="InterPro" id="IPR011048">
    <property type="entry name" value="Haem_d1_sf"/>
</dbReference>
<dbReference type="Pfam" id="PF10282">
    <property type="entry name" value="Lactonase"/>
    <property type="match status" value="1"/>
</dbReference>
<organism evidence="3 4">
    <name type="scientific">Flagellimonas flava</name>
    <dbReference type="NCBI Taxonomy" id="570519"/>
    <lineage>
        <taxon>Bacteria</taxon>
        <taxon>Pseudomonadati</taxon>
        <taxon>Bacteroidota</taxon>
        <taxon>Flavobacteriia</taxon>
        <taxon>Flavobacteriales</taxon>
        <taxon>Flavobacteriaceae</taxon>
        <taxon>Flagellimonas</taxon>
    </lineage>
</organism>
<accession>A0A1M5MKY5</accession>
<dbReference type="InterPro" id="IPR050282">
    <property type="entry name" value="Cycloisomerase_2"/>
</dbReference>
<dbReference type="PANTHER" id="PTHR30344">
    <property type="entry name" value="6-PHOSPHOGLUCONOLACTONASE-RELATED"/>
    <property type="match status" value="1"/>
</dbReference>
<dbReference type="GO" id="GO:0006006">
    <property type="term" value="P:glucose metabolic process"/>
    <property type="evidence" value="ECO:0007669"/>
    <property type="project" value="UniProtKB-KW"/>
</dbReference>
<name>A0A1M5MKY5_9FLAO</name>
<sequence length="365" mass="39884">MRLFSLILALLLLGVMGCSEKKTMVKKHQLFVGTYTDGDSKGIYRFTFDAETGELGEKTLMAELPNPSFLKISSDKKHLYAVQETADFDSLGGGVTAFKLQDSLLELQNSAGTRGAHPCHVSLSEDGFLAASNYSGGNVSIFKLKEDGSLPEEAQLIDHKALDTTKIAHAHMANFTSDGLFVADLGLDAVKRYQLQDKLFVPSKQVSINMAEGAGPRHFTFGKTGILYIINELNSTVTVLQKNGEAYNEIQTIGTLAEDFEGDSFCADIHLSEDGRFLYGSNRGENSIVVFSVDGKTGKLSTVGRTSVHGDWPRNFSLDPSGKFLLVANQRSNHITIFSRDEELGTLTFLNEIQMGSPVCLEFLD</sequence>
<dbReference type="GO" id="GO:0005829">
    <property type="term" value="C:cytosol"/>
    <property type="evidence" value="ECO:0007669"/>
    <property type="project" value="TreeGrafter"/>
</dbReference>
<dbReference type="InterPro" id="IPR015943">
    <property type="entry name" value="WD40/YVTN_repeat-like_dom_sf"/>
</dbReference>
<keyword evidence="4" id="KW-1185">Reference proteome</keyword>
<protein>
    <submittedName>
        <fullName evidence="3">6-phosphogluconolactonase</fullName>
    </submittedName>
</protein>
<dbReference type="InterPro" id="IPR019405">
    <property type="entry name" value="Lactonase_7-beta_prop"/>
</dbReference>
<dbReference type="GO" id="GO:0017057">
    <property type="term" value="F:6-phosphogluconolactonase activity"/>
    <property type="evidence" value="ECO:0007669"/>
    <property type="project" value="TreeGrafter"/>
</dbReference>
<evidence type="ECO:0000313" key="4">
    <source>
        <dbReference type="Proteomes" id="UP000184532"/>
    </source>
</evidence>
<dbReference type="Gene3D" id="2.130.10.10">
    <property type="entry name" value="YVTN repeat-like/Quinoprotein amine dehydrogenase"/>
    <property type="match status" value="1"/>
</dbReference>
<evidence type="ECO:0000313" key="3">
    <source>
        <dbReference type="EMBL" id="SHG77702.1"/>
    </source>
</evidence>
<gene>
    <name evidence="3" type="ORF">SAMN04488116_2494</name>
</gene>
<dbReference type="Proteomes" id="UP000184532">
    <property type="component" value="Unassembled WGS sequence"/>
</dbReference>